<feature type="non-terminal residue" evidence="2">
    <location>
        <position position="1"/>
    </location>
</feature>
<gene>
    <name evidence="2" type="ORF">FWILDA_LOCUS662</name>
</gene>
<feature type="compositionally biased region" description="Polar residues" evidence="1">
    <location>
        <begin position="8"/>
        <end position="18"/>
    </location>
</feature>
<sequence length="54" mass="6104">SAKERGGNPSTSTKTNMPKSKKLQKQIENKLEKLSQLLDYQEEARIINSNDPDT</sequence>
<dbReference type="AlphaFoldDB" id="A0A9W4SBT6"/>
<dbReference type="EMBL" id="CAMKVN010000046">
    <property type="protein sequence ID" value="CAI2162643.1"/>
    <property type="molecule type" value="Genomic_DNA"/>
</dbReference>
<evidence type="ECO:0000313" key="3">
    <source>
        <dbReference type="Proteomes" id="UP001153678"/>
    </source>
</evidence>
<organism evidence="2 3">
    <name type="scientific">Funneliformis geosporum</name>
    <dbReference type="NCBI Taxonomy" id="1117311"/>
    <lineage>
        <taxon>Eukaryota</taxon>
        <taxon>Fungi</taxon>
        <taxon>Fungi incertae sedis</taxon>
        <taxon>Mucoromycota</taxon>
        <taxon>Glomeromycotina</taxon>
        <taxon>Glomeromycetes</taxon>
        <taxon>Glomerales</taxon>
        <taxon>Glomeraceae</taxon>
        <taxon>Funneliformis</taxon>
    </lineage>
</organism>
<feature type="region of interest" description="Disordered" evidence="1">
    <location>
        <begin position="1"/>
        <end position="25"/>
    </location>
</feature>
<protein>
    <submittedName>
        <fullName evidence="2">6801_t:CDS:1</fullName>
    </submittedName>
</protein>
<dbReference type="Proteomes" id="UP001153678">
    <property type="component" value="Unassembled WGS sequence"/>
</dbReference>
<keyword evidence="3" id="KW-1185">Reference proteome</keyword>
<reference evidence="2" key="1">
    <citation type="submission" date="2022-08" db="EMBL/GenBank/DDBJ databases">
        <authorList>
            <person name="Kallberg Y."/>
            <person name="Tangrot J."/>
            <person name="Rosling A."/>
        </authorList>
    </citation>
    <scope>NUCLEOTIDE SEQUENCE</scope>
    <source>
        <strain evidence="2">Wild A</strain>
    </source>
</reference>
<name>A0A9W4SBT6_9GLOM</name>
<proteinExistence type="predicted"/>
<evidence type="ECO:0000256" key="1">
    <source>
        <dbReference type="SAM" id="MobiDB-lite"/>
    </source>
</evidence>
<evidence type="ECO:0000313" key="2">
    <source>
        <dbReference type="EMBL" id="CAI2162643.1"/>
    </source>
</evidence>
<accession>A0A9W4SBT6</accession>
<comment type="caution">
    <text evidence="2">The sequence shown here is derived from an EMBL/GenBank/DDBJ whole genome shotgun (WGS) entry which is preliminary data.</text>
</comment>